<protein>
    <submittedName>
        <fullName evidence="1">Uncharacterized protein</fullName>
    </submittedName>
</protein>
<organism evidence="1 2">
    <name type="scientific">Chelatococcus reniformis</name>
    <dbReference type="NCBI Taxonomy" id="1494448"/>
    <lineage>
        <taxon>Bacteria</taxon>
        <taxon>Pseudomonadati</taxon>
        <taxon>Pseudomonadota</taxon>
        <taxon>Alphaproteobacteria</taxon>
        <taxon>Hyphomicrobiales</taxon>
        <taxon>Chelatococcaceae</taxon>
        <taxon>Chelatococcus</taxon>
    </lineage>
</organism>
<name>A0A916UZ49_9HYPH</name>
<sequence>MLMIAITFGLGWLVYRLVPSACDDTNMVVRAARGGMKALLLAPEKAQFPDDHQILGLGSEEMTVVGSVHTNEPRRKTENKKFKIKLSCASGLYLKVLEAEVTAASAFGRS</sequence>
<comment type="caution">
    <text evidence="1">The sequence shown here is derived from an EMBL/GenBank/DDBJ whole genome shotgun (WGS) entry which is preliminary data.</text>
</comment>
<keyword evidence="2" id="KW-1185">Reference proteome</keyword>
<gene>
    <name evidence="1" type="ORF">GCM10010994_60900</name>
</gene>
<dbReference type="RefSeq" id="WP_210324630.1">
    <property type="nucleotide sequence ID" value="NZ_BMGG01000023.1"/>
</dbReference>
<dbReference type="AlphaFoldDB" id="A0A916UZ49"/>
<evidence type="ECO:0000313" key="1">
    <source>
        <dbReference type="EMBL" id="GGC95003.1"/>
    </source>
</evidence>
<proteinExistence type="predicted"/>
<dbReference type="Proteomes" id="UP000637002">
    <property type="component" value="Unassembled WGS sequence"/>
</dbReference>
<evidence type="ECO:0000313" key="2">
    <source>
        <dbReference type="Proteomes" id="UP000637002"/>
    </source>
</evidence>
<accession>A0A916UZ49</accession>
<reference evidence="1" key="2">
    <citation type="submission" date="2020-09" db="EMBL/GenBank/DDBJ databases">
        <authorList>
            <person name="Sun Q."/>
            <person name="Zhou Y."/>
        </authorList>
    </citation>
    <scope>NUCLEOTIDE SEQUENCE</scope>
    <source>
        <strain evidence="1">CGMCC 1.12919</strain>
    </source>
</reference>
<dbReference type="EMBL" id="BMGG01000023">
    <property type="protein sequence ID" value="GGC95003.1"/>
    <property type="molecule type" value="Genomic_DNA"/>
</dbReference>
<reference evidence="1" key="1">
    <citation type="journal article" date="2014" name="Int. J. Syst. Evol. Microbiol.">
        <title>Complete genome sequence of Corynebacterium casei LMG S-19264T (=DSM 44701T), isolated from a smear-ripened cheese.</title>
        <authorList>
            <consortium name="US DOE Joint Genome Institute (JGI-PGF)"/>
            <person name="Walter F."/>
            <person name="Albersmeier A."/>
            <person name="Kalinowski J."/>
            <person name="Ruckert C."/>
        </authorList>
    </citation>
    <scope>NUCLEOTIDE SEQUENCE</scope>
    <source>
        <strain evidence="1">CGMCC 1.12919</strain>
    </source>
</reference>